<evidence type="ECO:0000256" key="1">
    <source>
        <dbReference type="ARBA" id="ARBA00004141"/>
    </source>
</evidence>
<dbReference type="PANTHER" id="PTHR37422">
    <property type="entry name" value="TEICHURONIC ACID BIOSYNTHESIS PROTEIN TUAE"/>
    <property type="match status" value="1"/>
</dbReference>
<accession>A0A246BTW7</accession>
<dbReference type="Proteomes" id="UP000197208">
    <property type="component" value="Unassembled WGS sequence"/>
</dbReference>
<evidence type="ECO:0000256" key="5">
    <source>
        <dbReference type="SAM" id="Phobius"/>
    </source>
</evidence>
<evidence type="ECO:0000256" key="4">
    <source>
        <dbReference type="ARBA" id="ARBA00023136"/>
    </source>
</evidence>
<gene>
    <name evidence="7" type="ORF">CBQ26_01810</name>
</gene>
<dbReference type="PANTHER" id="PTHR37422:SF17">
    <property type="entry name" value="O-ANTIGEN LIGASE"/>
    <property type="match status" value="1"/>
</dbReference>
<feature type="transmembrane region" description="Helical" evidence="5">
    <location>
        <begin position="39"/>
        <end position="61"/>
    </location>
</feature>
<dbReference type="EMBL" id="NHMK01000006">
    <property type="protein sequence ID" value="OWL98622.1"/>
    <property type="molecule type" value="Genomic_DNA"/>
</dbReference>
<feature type="transmembrane region" description="Helical" evidence="5">
    <location>
        <begin position="68"/>
        <end position="96"/>
    </location>
</feature>
<dbReference type="GO" id="GO:0016020">
    <property type="term" value="C:membrane"/>
    <property type="evidence" value="ECO:0007669"/>
    <property type="project" value="UniProtKB-SubCell"/>
</dbReference>
<evidence type="ECO:0000256" key="3">
    <source>
        <dbReference type="ARBA" id="ARBA00022989"/>
    </source>
</evidence>
<feature type="transmembrane region" description="Helical" evidence="5">
    <location>
        <begin position="116"/>
        <end position="137"/>
    </location>
</feature>
<dbReference type="OrthoDB" id="4391260at2"/>
<dbReference type="AlphaFoldDB" id="A0A246BTW7"/>
<evidence type="ECO:0000313" key="7">
    <source>
        <dbReference type="EMBL" id="OWL98622.1"/>
    </source>
</evidence>
<feature type="transmembrane region" description="Helical" evidence="5">
    <location>
        <begin position="219"/>
        <end position="238"/>
    </location>
</feature>
<evidence type="ECO:0000256" key="2">
    <source>
        <dbReference type="ARBA" id="ARBA00022692"/>
    </source>
</evidence>
<feature type="transmembrane region" description="Helical" evidence="5">
    <location>
        <begin position="365"/>
        <end position="382"/>
    </location>
</feature>
<comment type="caution">
    <text evidence="7">The sequence shown here is derived from an EMBL/GenBank/DDBJ whole genome shotgun (WGS) entry which is preliminary data.</text>
</comment>
<keyword evidence="3 5" id="KW-1133">Transmembrane helix</keyword>
<keyword evidence="2 5" id="KW-0812">Transmembrane</keyword>
<reference evidence="7 8" key="1">
    <citation type="submission" date="2017-05" db="EMBL/GenBank/DDBJ databases">
        <title>De novo genome assembly of Deniococcus indicus strain DR1.</title>
        <authorList>
            <person name="Chauhan D."/>
            <person name="Yennamalli R.M."/>
            <person name="Priyadarshini R."/>
        </authorList>
    </citation>
    <scope>NUCLEOTIDE SEQUENCE [LARGE SCALE GENOMIC DNA]</scope>
    <source>
        <strain evidence="7 8">DR1</strain>
    </source>
</reference>
<evidence type="ECO:0000259" key="6">
    <source>
        <dbReference type="Pfam" id="PF04932"/>
    </source>
</evidence>
<sequence length="397" mass="44816">MKSKIARFTYFTVIATLFLQSIGYFTEDIERIGLEKPRLALLFYMCTVFNLLYLINLAMIVKEGKALLIIMVSATISLLISCLIEGGSLVGAYIFITQILMARYLSLYSDRVVRSVLIILVAAIFLSALTAIYNPLVGTTIDNINQQWKGLLSHKNRLGGLAAFGLLASIMLHREALVVRFVLFAISAICLLESQSSGALIVSLSVIIIYMASLYLKRAVFNYFLLVSVVFTALSITVSDEILSTSLSYFGRDTTLTGRIPLWNEIFSNGYINLFGYGFNNFWNPQRQSFSLIASAIGWQPFYSHNGYIELMIVFGWPTALILVAFIMRAFTLSFVLNRHTSESMIILFFLLYNWSEASMSQYDSPLLILLFLFVFISRRNIKAHGLKYREATNVDK</sequence>
<feature type="domain" description="O-antigen ligase-related" evidence="6">
    <location>
        <begin position="183"/>
        <end position="323"/>
    </location>
</feature>
<keyword evidence="4 5" id="KW-0472">Membrane</keyword>
<dbReference type="InterPro" id="IPR051533">
    <property type="entry name" value="WaaL-like"/>
</dbReference>
<organism evidence="7 8">
    <name type="scientific">Deinococcus indicus</name>
    <dbReference type="NCBI Taxonomy" id="223556"/>
    <lineage>
        <taxon>Bacteria</taxon>
        <taxon>Thermotogati</taxon>
        <taxon>Deinococcota</taxon>
        <taxon>Deinococci</taxon>
        <taxon>Deinococcales</taxon>
        <taxon>Deinococcaceae</taxon>
        <taxon>Deinococcus</taxon>
    </lineage>
</organism>
<evidence type="ECO:0000313" key="8">
    <source>
        <dbReference type="Proteomes" id="UP000197208"/>
    </source>
</evidence>
<dbReference type="InterPro" id="IPR007016">
    <property type="entry name" value="O-antigen_ligase-rel_domated"/>
</dbReference>
<feature type="transmembrane region" description="Helical" evidence="5">
    <location>
        <begin position="182"/>
        <end position="212"/>
    </location>
</feature>
<name>A0A246BTW7_9DEIO</name>
<feature type="transmembrane region" description="Helical" evidence="5">
    <location>
        <begin position="158"/>
        <end position="176"/>
    </location>
</feature>
<comment type="subcellular location">
    <subcellularLocation>
        <location evidence="1">Membrane</location>
        <topology evidence="1">Multi-pass membrane protein</topology>
    </subcellularLocation>
</comment>
<keyword evidence="8" id="KW-1185">Reference proteome</keyword>
<protein>
    <recommendedName>
        <fullName evidence="6">O-antigen ligase-related domain-containing protein</fullName>
    </recommendedName>
</protein>
<feature type="transmembrane region" description="Helical" evidence="5">
    <location>
        <begin position="308"/>
        <end position="328"/>
    </location>
</feature>
<proteinExistence type="predicted"/>
<dbReference type="Pfam" id="PF04932">
    <property type="entry name" value="Wzy_C"/>
    <property type="match status" value="1"/>
</dbReference>